<accession>A0A8J4T8T3</accession>
<gene>
    <name evidence="2" type="ORF">PHET_07973</name>
</gene>
<dbReference type="Proteomes" id="UP000748531">
    <property type="component" value="Unassembled WGS sequence"/>
</dbReference>
<protein>
    <submittedName>
        <fullName evidence="2">Uncharacterized protein</fullName>
    </submittedName>
</protein>
<dbReference type="AlphaFoldDB" id="A0A8J4T8T3"/>
<sequence>MSVNPLVNYIFMTNYTKLFAFKFSACLLFEKRIDVQMQRSFLHTGLLKETNESVVCQIECVPNPTILKQSSKTLSAFQNTDYLSNKKLSLMEGSVCHQGDPNTSRENTCRGDCGSTEASSYVLQNHSQIQDRLQKAQLQASQFRHDFIRLNAERTYEQKEMAQLIEQLREQLRLLLDENGEKKSNEYDSFLGPSNYKLSHLENCVNQLLDANINQEKMMCEMSDRLHLSETELSALNRSIVCAREILTDFRTNVQNCLKSAEPLDSPVTVVNELCSCFKMLREKLRLEQDNVLDVEKKLSDKESQHEKEMHDLCNKHATELANVRSTFQQQMLQTVQRSEASTSEARRLTLEVTESKCKLERELAIKLEELRNLKRQINESCRPNVLTDEGTQAAFHFSTAKLEQEAARLRCERNNAVSQHSVLTAKLEAAEAHIHELDTRSAQQLTMQRLLKRQLNEIQKQRMKLQDQIHSLWVNIKKLQTAIQHKLDLPVEEDDNETFVWSFKNPDVKSLIDQVIRLTDRVQESMHNGDQFRSAKEQTNLLHDSNGNISRLDTENQKLEHCQRTIGKFVSL</sequence>
<reference evidence="2" key="1">
    <citation type="submission" date="2019-05" db="EMBL/GenBank/DDBJ databases">
        <title>Annotation for the trematode Paragonimus heterotremus.</title>
        <authorList>
            <person name="Choi Y.-J."/>
        </authorList>
    </citation>
    <scope>NUCLEOTIDE SEQUENCE</scope>
    <source>
        <strain evidence="2">LC</strain>
    </source>
</reference>
<proteinExistence type="predicted"/>
<name>A0A8J4T8T3_9TREM</name>
<comment type="caution">
    <text evidence="2">The sequence shown here is derived from an EMBL/GenBank/DDBJ whole genome shotgun (WGS) entry which is preliminary data.</text>
</comment>
<dbReference type="OrthoDB" id="10072099at2759"/>
<evidence type="ECO:0000313" key="2">
    <source>
        <dbReference type="EMBL" id="KAF5398926.1"/>
    </source>
</evidence>
<evidence type="ECO:0000256" key="1">
    <source>
        <dbReference type="SAM" id="Coils"/>
    </source>
</evidence>
<feature type="coiled-coil region" evidence="1">
    <location>
        <begin position="158"/>
        <end position="185"/>
    </location>
</feature>
<evidence type="ECO:0000313" key="3">
    <source>
        <dbReference type="Proteomes" id="UP000748531"/>
    </source>
</evidence>
<keyword evidence="1" id="KW-0175">Coiled coil</keyword>
<feature type="coiled-coil region" evidence="1">
    <location>
        <begin position="361"/>
        <end position="420"/>
    </location>
</feature>
<dbReference type="EMBL" id="LUCH01004516">
    <property type="protein sequence ID" value="KAF5398926.1"/>
    <property type="molecule type" value="Genomic_DNA"/>
</dbReference>
<keyword evidence="3" id="KW-1185">Reference proteome</keyword>
<organism evidence="2 3">
    <name type="scientific">Paragonimus heterotremus</name>
    <dbReference type="NCBI Taxonomy" id="100268"/>
    <lineage>
        <taxon>Eukaryota</taxon>
        <taxon>Metazoa</taxon>
        <taxon>Spiralia</taxon>
        <taxon>Lophotrochozoa</taxon>
        <taxon>Platyhelminthes</taxon>
        <taxon>Trematoda</taxon>
        <taxon>Digenea</taxon>
        <taxon>Plagiorchiida</taxon>
        <taxon>Troglotremata</taxon>
        <taxon>Troglotrematidae</taxon>
        <taxon>Paragonimus</taxon>
    </lineage>
</organism>